<keyword evidence="2" id="KW-0812">Transmembrane</keyword>
<keyword evidence="2" id="KW-1133">Transmembrane helix</keyword>
<dbReference type="EMBL" id="QOIP01000004">
    <property type="protein sequence ID" value="RLU23336.1"/>
    <property type="molecule type" value="Genomic_DNA"/>
</dbReference>
<name>A0A3L8DSM8_OOCBI</name>
<sequence>MALIIRACAFAQKKLSRLTYFQDFNNWSPVLTYITHNGYNLQRFSAAHDIRYLSTNNQESSKKRVEIYYGSLTRQIKALKLFSLLTSTGGLLAQPFLYLKAIESGNTGAVLGISACIGFLAVTTPFLIHIITKKYVTHLYYDTEEDKYIANTYSLFAQKKEITFTPEDVVVPDITGMFANCIVKGTPLFLEQGFFYDCNHYIRIMGYDKPIDFKLNTNNNLNQTIAVDSRYKNHMNKK</sequence>
<dbReference type="GO" id="GO:0031966">
    <property type="term" value="C:mitochondrial membrane"/>
    <property type="evidence" value="ECO:0007669"/>
    <property type="project" value="TreeGrafter"/>
</dbReference>
<dbReference type="GO" id="GO:0033615">
    <property type="term" value="P:mitochondrial proton-transporting ATP synthase complex assembly"/>
    <property type="evidence" value="ECO:0007669"/>
    <property type="project" value="TreeGrafter"/>
</dbReference>
<dbReference type="AlphaFoldDB" id="A0A3L8DSM8"/>
<comment type="similarity">
    <text evidence="1">Belongs to the TMEM70 family.</text>
</comment>
<evidence type="ECO:0000313" key="4">
    <source>
        <dbReference type="Proteomes" id="UP000279307"/>
    </source>
</evidence>
<feature type="transmembrane region" description="Helical" evidence="2">
    <location>
        <begin position="78"/>
        <end position="97"/>
    </location>
</feature>
<feature type="transmembrane region" description="Helical" evidence="2">
    <location>
        <begin position="109"/>
        <end position="131"/>
    </location>
</feature>
<evidence type="ECO:0000313" key="3">
    <source>
        <dbReference type="EMBL" id="RLU23336.1"/>
    </source>
</evidence>
<evidence type="ECO:0000256" key="2">
    <source>
        <dbReference type="SAM" id="Phobius"/>
    </source>
</evidence>
<dbReference type="Proteomes" id="UP000279307">
    <property type="component" value="Chromosome 4"/>
</dbReference>
<protein>
    <recommendedName>
        <fullName evidence="5">Transmembrane protein 70-like protein, mitochondrial</fullName>
    </recommendedName>
</protein>
<evidence type="ECO:0008006" key="5">
    <source>
        <dbReference type="Google" id="ProtNLM"/>
    </source>
</evidence>
<gene>
    <name evidence="3" type="ORF">DMN91_003540</name>
</gene>
<dbReference type="OrthoDB" id="156886at2759"/>
<dbReference type="InterPro" id="IPR045325">
    <property type="entry name" value="TMEM70/TMEM186/TMEM223"/>
</dbReference>
<reference evidence="3 4" key="1">
    <citation type="journal article" date="2018" name="Genome Res.">
        <title>The genomic architecture and molecular evolution of ant odorant receptors.</title>
        <authorList>
            <person name="McKenzie S.K."/>
            <person name="Kronauer D.J.C."/>
        </authorList>
    </citation>
    <scope>NUCLEOTIDE SEQUENCE [LARGE SCALE GENOMIC DNA]</scope>
    <source>
        <strain evidence="3">Clonal line C1</strain>
    </source>
</reference>
<dbReference type="Pfam" id="PF06979">
    <property type="entry name" value="TMEM70"/>
    <property type="match status" value="1"/>
</dbReference>
<dbReference type="InterPro" id="IPR009724">
    <property type="entry name" value="TMEM70"/>
</dbReference>
<proteinExistence type="inferred from homology"/>
<keyword evidence="2" id="KW-0472">Membrane</keyword>
<accession>A0A3L8DSM8</accession>
<comment type="caution">
    <text evidence="3">The sequence shown here is derived from an EMBL/GenBank/DDBJ whole genome shotgun (WGS) entry which is preliminary data.</text>
</comment>
<organism evidence="3 4">
    <name type="scientific">Ooceraea biroi</name>
    <name type="common">Clonal raider ant</name>
    <name type="synonym">Cerapachys biroi</name>
    <dbReference type="NCBI Taxonomy" id="2015173"/>
    <lineage>
        <taxon>Eukaryota</taxon>
        <taxon>Metazoa</taxon>
        <taxon>Ecdysozoa</taxon>
        <taxon>Arthropoda</taxon>
        <taxon>Hexapoda</taxon>
        <taxon>Insecta</taxon>
        <taxon>Pterygota</taxon>
        <taxon>Neoptera</taxon>
        <taxon>Endopterygota</taxon>
        <taxon>Hymenoptera</taxon>
        <taxon>Apocrita</taxon>
        <taxon>Aculeata</taxon>
        <taxon>Formicoidea</taxon>
        <taxon>Formicidae</taxon>
        <taxon>Dorylinae</taxon>
        <taxon>Ooceraea</taxon>
    </lineage>
</organism>
<evidence type="ECO:0000256" key="1">
    <source>
        <dbReference type="ARBA" id="ARBA00005280"/>
    </source>
</evidence>
<dbReference type="PANTHER" id="PTHR13281">
    <property type="entry name" value="TRANSMEMBRANE PROTEIN 70, MITOCHONDRIAL"/>
    <property type="match status" value="1"/>
</dbReference>
<dbReference type="PANTHER" id="PTHR13281:SF0">
    <property type="entry name" value="TRANSMEMBRANE PROTEIN 70, MITOCHONDRIAL"/>
    <property type="match status" value="1"/>
</dbReference>